<feature type="domain" description="Gfo/Idh/MocA-like oxidoreductase N-terminal" evidence="1">
    <location>
        <begin position="3"/>
        <end position="116"/>
    </location>
</feature>
<keyword evidence="4" id="KW-1185">Reference proteome</keyword>
<dbReference type="Proteomes" id="UP001244297">
    <property type="component" value="Unassembled WGS sequence"/>
</dbReference>
<feature type="domain" description="GFO/IDH/MocA-like oxidoreductase" evidence="2">
    <location>
        <begin position="129"/>
        <end position="263"/>
    </location>
</feature>
<comment type="caution">
    <text evidence="3">The sequence shown here is derived from an EMBL/GenBank/DDBJ whole genome shotgun (WGS) entry which is preliminary data.</text>
</comment>
<dbReference type="SUPFAM" id="SSF51735">
    <property type="entry name" value="NAD(P)-binding Rossmann-fold domains"/>
    <property type="match status" value="1"/>
</dbReference>
<accession>A0ABT8AXE5</accession>
<proteinExistence type="predicted"/>
<dbReference type="Pfam" id="PF01408">
    <property type="entry name" value="GFO_IDH_MocA"/>
    <property type="match status" value="1"/>
</dbReference>
<dbReference type="InterPro" id="IPR055170">
    <property type="entry name" value="GFO_IDH_MocA-like_dom"/>
</dbReference>
<evidence type="ECO:0000313" key="3">
    <source>
        <dbReference type="EMBL" id="MDN3573958.1"/>
    </source>
</evidence>
<dbReference type="InterPro" id="IPR000683">
    <property type="entry name" value="Gfo/Idh/MocA-like_OxRdtase_N"/>
</dbReference>
<organism evidence="3 4">
    <name type="scientific">Methylobacterium longum</name>
    <dbReference type="NCBI Taxonomy" id="767694"/>
    <lineage>
        <taxon>Bacteria</taxon>
        <taxon>Pseudomonadati</taxon>
        <taxon>Pseudomonadota</taxon>
        <taxon>Alphaproteobacteria</taxon>
        <taxon>Hyphomicrobiales</taxon>
        <taxon>Methylobacteriaceae</taxon>
        <taxon>Methylobacterium</taxon>
    </lineage>
</organism>
<gene>
    <name evidence="3" type="ORF">QWZ18_25560</name>
</gene>
<evidence type="ECO:0000259" key="1">
    <source>
        <dbReference type="Pfam" id="PF01408"/>
    </source>
</evidence>
<dbReference type="InterPro" id="IPR036291">
    <property type="entry name" value="NAD(P)-bd_dom_sf"/>
</dbReference>
<evidence type="ECO:0000259" key="2">
    <source>
        <dbReference type="Pfam" id="PF22725"/>
    </source>
</evidence>
<dbReference type="PANTHER" id="PTHR43377:SF1">
    <property type="entry name" value="BILIVERDIN REDUCTASE A"/>
    <property type="match status" value="1"/>
</dbReference>
<dbReference type="Gene3D" id="3.30.360.10">
    <property type="entry name" value="Dihydrodipicolinate Reductase, domain 2"/>
    <property type="match status" value="1"/>
</dbReference>
<sequence>MTRIAFVGCGYVFDIYMRTKWAHPEIEICGVFDIDLTRSTTVANHYAVKIYQSLDLLLADTSIDFVINLTNIQSHFAVTKQALLSGRNVYSEKPFTTDLSQAKELVDLANAKGLILTGAPCNIFTDSIATLWKALKDGAIGRPVLIYAELDDNPAHLMNLEAVQSPTGAPFPVAEELQEGCTVEHIGYHLAWICSMFGPVQSFTGFSKYLVEKKISKPLHPHDTADVSIACLNLAAGVIARVTCSWVAPRNHGFRVIGDQGEIWVDNIFHDQSAVYLERFSRVSLAARKTYTLRNQPLFGSIFGIGGRRLRLVRRWKSHAVESDKGANRSWKQKFVSWLRRREIYAQDKLLGIAEAARAAKAGQPQPMPAEFLLHLNEIALLVQRSGPNGVAAVPSTSFEPISSPSGVLNHATNYSDTYSPRLTERYLTRIVDVLHRR</sequence>
<dbReference type="PANTHER" id="PTHR43377">
    <property type="entry name" value="BILIVERDIN REDUCTASE A"/>
    <property type="match status" value="1"/>
</dbReference>
<dbReference type="EMBL" id="JAUFPT010000090">
    <property type="protein sequence ID" value="MDN3573958.1"/>
    <property type="molecule type" value="Genomic_DNA"/>
</dbReference>
<dbReference type="Pfam" id="PF22725">
    <property type="entry name" value="GFO_IDH_MocA_C3"/>
    <property type="match status" value="1"/>
</dbReference>
<dbReference type="RefSeq" id="WP_290356453.1">
    <property type="nucleotide sequence ID" value="NZ_JAUFPT010000090.1"/>
</dbReference>
<evidence type="ECO:0000313" key="4">
    <source>
        <dbReference type="Proteomes" id="UP001244297"/>
    </source>
</evidence>
<protein>
    <submittedName>
        <fullName evidence="3">Gfo/Idh/MocA family oxidoreductase</fullName>
    </submittedName>
</protein>
<dbReference type="Gene3D" id="3.40.50.720">
    <property type="entry name" value="NAD(P)-binding Rossmann-like Domain"/>
    <property type="match status" value="1"/>
</dbReference>
<dbReference type="SUPFAM" id="SSF55347">
    <property type="entry name" value="Glyceraldehyde-3-phosphate dehydrogenase-like, C-terminal domain"/>
    <property type="match status" value="1"/>
</dbReference>
<reference evidence="4" key="1">
    <citation type="journal article" date="2019" name="Int. J. Syst. Evol. Microbiol.">
        <title>The Global Catalogue of Microorganisms (GCM) 10K type strain sequencing project: providing services to taxonomists for standard genome sequencing and annotation.</title>
        <authorList>
            <consortium name="The Broad Institute Genomics Platform"/>
            <consortium name="The Broad Institute Genome Sequencing Center for Infectious Disease"/>
            <person name="Wu L."/>
            <person name="Ma J."/>
        </authorList>
    </citation>
    <scope>NUCLEOTIDE SEQUENCE [LARGE SCALE GENOMIC DNA]</scope>
    <source>
        <strain evidence="4">CECT 7806</strain>
    </source>
</reference>
<name>A0ABT8AXE5_9HYPH</name>
<dbReference type="InterPro" id="IPR051450">
    <property type="entry name" value="Gfo/Idh/MocA_Oxidoreductases"/>
</dbReference>